<name>A0A941BDV7_9BURK</name>
<comment type="caution">
    <text evidence="2">The sequence shown here is derived from an EMBL/GenBank/DDBJ whole genome shotgun (WGS) entry which is preliminary data.</text>
</comment>
<evidence type="ECO:0000256" key="1">
    <source>
        <dbReference type="SAM" id="SignalP"/>
    </source>
</evidence>
<feature type="signal peptide" evidence="1">
    <location>
        <begin position="1"/>
        <end position="20"/>
    </location>
</feature>
<keyword evidence="1" id="KW-0732">Signal</keyword>
<protein>
    <submittedName>
        <fullName evidence="2">YXWGXW repeat-containing protein</fullName>
    </submittedName>
</protein>
<reference evidence="2 3" key="1">
    <citation type="submission" date="2021-04" db="EMBL/GenBank/DDBJ databases">
        <title>The genome sequence of Ideonella sp. 3Y2.</title>
        <authorList>
            <person name="Liu Y."/>
        </authorList>
    </citation>
    <scope>NUCLEOTIDE SEQUENCE [LARGE SCALE GENOMIC DNA]</scope>
    <source>
        <strain evidence="2 3">3Y2</strain>
    </source>
</reference>
<dbReference type="EMBL" id="JAGQDD010000004">
    <property type="protein sequence ID" value="MBQ0930556.1"/>
    <property type="molecule type" value="Genomic_DNA"/>
</dbReference>
<dbReference type="Pfam" id="PF12779">
    <property type="entry name" value="WXXGXW"/>
    <property type="match status" value="1"/>
</dbReference>
<evidence type="ECO:0000313" key="2">
    <source>
        <dbReference type="EMBL" id="MBQ0930556.1"/>
    </source>
</evidence>
<gene>
    <name evidence="2" type="ORF">KAK03_08650</name>
</gene>
<feature type="chain" id="PRO_5038104336" evidence="1">
    <location>
        <begin position="21"/>
        <end position="112"/>
    </location>
</feature>
<accession>A0A941BDV7</accession>
<sequence>MAGSSLLVLLALPACVVVPAHRPAYGGPPPVYESGPVVMAPMAPPPPQYEVVPAIPFPGAIWIGGYWNWVGGRHVWVGGRWESPRHGWHYEPRRWEPAARGGYELRGGWRVR</sequence>
<keyword evidence="3" id="KW-1185">Reference proteome</keyword>
<dbReference type="InterPro" id="IPR024447">
    <property type="entry name" value="YXWGXW_rpt"/>
</dbReference>
<dbReference type="AlphaFoldDB" id="A0A941BDV7"/>
<evidence type="ECO:0000313" key="3">
    <source>
        <dbReference type="Proteomes" id="UP000676246"/>
    </source>
</evidence>
<dbReference type="Proteomes" id="UP000676246">
    <property type="component" value="Unassembled WGS sequence"/>
</dbReference>
<organism evidence="2 3">
    <name type="scientific">Ideonella alba</name>
    <dbReference type="NCBI Taxonomy" id="2824118"/>
    <lineage>
        <taxon>Bacteria</taxon>
        <taxon>Pseudomonadati</taxon>
        <taxon>Pseudomonadota</taxon>
        <taxon>Betaproteobacteria</taxon>
        <taxon>Burkholderiales</taxon>
        <taxon>Sphaerotilaceae</taxon>
        <taxon>Ideonella</taxon>
    </lineage>
</organism>
<proteinExistence type="predicted"/>